<evidence type="ECO:0000313" key="7">
    <source>
        <dbReference type="EMBL" id="HHK68258.1"/>
    </source>
</evidence>
<dbReference type="Gene3D" id="1.10.10.10">
    <property type="entry name" value="Winged helix-like DNA-binding domain superfamily/Winged helix DNA-binding domain"/>
    <property type="match status" value="1"/>
</dbReference>
<dbReference type="InterPro" id="IPR050311">
    <property type="entry name" value="ORC1/CDC6"/>
</dbReference>
<evidence type="ECO:0000256" key="4">
    <source>
        <dbReference type="ARBA" id="ARBA00022840"/>
    </source>
</evidence>
<dbReference type="EMBL" id="DRWN01000027">
    <property type="protein sequence ID" value="HHK68258.1"/>
    <property type="molecule type" value="Genomic_DNA"/>
</dbReference>
<proteinExistence type="inferred from homology"/>
<dbReference type="Pfam" id="PF13401">
    <property type="entry name" value="AAA_22"/>
    <property type="match status" value="1"/>
</dbReference>
<evidence type="ECO:0000259" key="5">
    <source>
        <dbReference type="Pfam" id="PF13401"/>
    </source>
</evidence>
<reference evidence="7" key="1">
    <citation type="journal article" date="2020" name="mSystems">
        <title>Genome- and Community-Level Interaction Insights into Carbon Utilization and Element Cycling Functions of Hydrothermarchaeota in Hydrothermal Sediment.</title>
        <authorList>
            <person name="Zhou Z."/>
            <person name="Liu Y."/>
            <person name="Xu W."/>
            <person name="Pan J."/>
            <person name="Luo Z.H."/>
            <person name="Li M."/>
        </authorList>
    </citation>
    <scope>NUCLEOTIDE SEQUENCE [LARGE SCALE GENOMIC DNA]</scope>
    <source>
        <strain evidence="7">SpSt-1056</strain>
    </source>
</reference>
<dbReference type="InterPro" id="IPR036388">
    <property type="entry name" value="WH-like_DNA-bd_sf"/>
</dbReference>
<feature type="domain" description="Cdc6 AAA+ ATPase-type lid" evidence="6">
    <location>
        <begin position="209"/>
        <end position="274"/>
    </location>
</feature>
<keyword evidence="3" id="KW-0547">Nucleotide-binding</keyword>
<comment type="similarity">
    <text evidence="1">Belongs to the CDC6/cdc18 family.</text>
</comment>
<dbReference type="AlphaFoldDB" id="A0A7C5L9G4"/>
<protein>
    <submittedName>
        <fullName evidence="7">Uncharacterized protein</fullName>
    </submittedName>
</protein>
<dbReference type="PANTHER" id="PTHR10763:SF26">
    <property type="entry name" value="CELL DIVISION CONTROL PROTEIN 6 HOMOLOG"/>
    <property type="match status" value="1"/>
</dbReference>
<dbReference type="SUPFAM" id="SSF52540">
    <property type="entry name" value="P-loop containing nucleoside triphosphate hydrolases"/>
    <property type="match status" value="1"/>
</dbReference>
<keyword evidence="4" id="KW-0067">ATP-binding</keyword>
<evidence type="ECO:0000256" key="1">
    <source>
        <dbReference type="ARBA" id="ARBA00006184"/>
    </source>
</evidence>
<dbReference type="Gene3D" id="3.40.50.300">
    <property type="entry name" value="P-loop containing nucleotide triphosphate hydrolases"/>
    <property type="match status" value="1"/>
</dbReference>
<evidence type="ECO:0000259" key="6">
    <source>
        <dbReference type="Pfam" id="PF22703"/>
    </source>
</evidence>
<organism evidence="7">
    <name type="scientific">Caldiarchaeum subterraneum</name>
    <dbReference type="NCBI Taxonomy" id="311458"/>
    <lineage>
        <taxon>Archaea</taxon>
        <taxon>Nitrososphaerota</taxon>
        <taxon>Candidatus Caldarchaeales</taxon>
        <taxon>Candidatus Caldarchaeaceae</taxon>
        <taxon>Candidatus Caldarchaeum</taxon>
    </lineage>
</organism>
<accession>A0A7C5L9G4</accession>
<dbReference type="InterPro" id="IPR049945">
    <property type="entry name" value="AAA_22"/>
</dbReference>
<keyword evidence="2" id="KW-0235">DNA replication</keyword>
<comment type="caution">
    <text evidence="7">The sequence shown here is derived from an EMBL/GenBank/DDBJ whole genome shotgun (WGS) entry which is preliminary data.</text>
</comment>
<evidence type="ECO:0000256" key="2">
    <source>
        <dbReference type="ARBA" id="ARBA00022705"/>
    </source>
</evidence>
<dbReference type="InterPro" id="IPR055237">
    <property type="entry name" value="Cdc6_lid"/>
</dbReference>
<sequence length="384" mass="43098">MPLFVDASKLSPSHIPRTLIHRERETELLTRILKRGIERRSDDFVAKAQVVGGVGAGKTTLSLKVGRELEAAYRNLAHLYVNLRMFSASRVSVYRYMAKTFSEQAFSQSLSAEELLDNMLTYLKHNGMLSIVTFDEADYHVRTCRGKETVIYDFTRLHEVSPIRPINVVGVVFITRDPEYNGLLEKPELSSLGANIVKLEPYTRQQMVDILEGRVVEAFRKGAVPHQVIEYVADVATRPPHNGDVRFALDLLLYAGNLAESRGYDHVKIDDIRYVLAETGHATLLREIAELTENEKTALLAVAKSLTSSGDAYADVQAVKKIYTMVCEQQGRVDTGFDKALKSLKLRGFIELRGQGKVELVGADAQRISQTVEHHLKRRRGEDG</sequence>
<dbReference type="GO" id="GO:0016887">
    <property type="term" value="F:ATP hydrolysis activity"/>
    <property type="evidence" value="ECO:0007669"/>
    <property type="project" value="InterPro"/>
</dbReference>
<dbReference type="PANTHER" id="PTHR10763">
    <property type="entry name" value="CELL DIVISION CONTROL PROTEIN 6-RELATED"/>
    <property type="match status" value="1"/>
</dbReference>
<dbReference type="GO" id="GO:0005524">
    <property type="term" value="F:ATP binding"/>
    <property type="evidence" value="ECO:0007669"/>
    <property type="project" value="UniProtKB-KW"/>
</dbReference>
<feature type="domain" description="ORC1/DEAH AAA+ ATPase" evidence="5">
    <location>
        <begin position="50"/>
        <end position="160"/>
    </location>
</feature>
<dbReference type="Pfam" id="PF22703">
    <property type="entry name" value="Cdc6_lid"/>
    <property type="match status" value="1"/>
</dbReference>
<gene>
    <name evidence="7" type="ORF">ENM11_03770</name>
</gene>
<dbReference type="InterPro" id="IPR027417">
    <property type="entry name" value="P-loop_NTPase"/>
</dbReference>
<evidence type="ECO:0000256" key="3">
    <source>
        <dbReference type="ARBA" id="ARBA00022741"/>
    </source>
</evidence>
<name>A0A7C5L9G4_CALS0</name>
<dbReference type="GO" id="GO:0006260">
    <property type="term" value="P:DNA replication"/>
    <property type="evidence" value="ECO:0007669"/>
    <property type="project" value="UniProtKB-KW"/>
</dbReference>
<dbReference type="Gene3D" id="1.10.8.60">
    <property type="match status" value="1"/>
</dbReference>